<proteinExistence type="predicted"/>
<evidence type="ECO:0000313" key="4">
    <source>
        <dbReference type="Proteomes" id="UP000032721"/>
    </source>
</evidence>
<dbReference type="STRING" id="351671.XDD1_0545"/>
<protein>
    <submittedName>
        <fullName evidence="2 3">Transposase</fullName>
    </submittedName>
</protein>
<dbReference type="AlphaFoldDB" id="A0A068QN21"/>
<dbReference type="Proteomes" id="UP000032721">
    <property type="component" value="Chromosome"/>
</dbReference>
<dbReference type="KEGG" id="xdo:XDD1_0545"/>
<keyword evidence="5" id="KW-1185">Reference proteome</keyword>
<reference evidence="2 4" key="1">
    <citation type="submission" date="2013-07" db="EMBL/GenBank/DDBJ databases">
        <authorList>
            <person name="Genoscope - CEA"/>
        </authorList>
    </citation>
    <scope>NUCLEOTIDE SEQUENCE [LARGE SCALE GENOMIC DNA]</scope>
    <source>
        <strain evidence="2">FRM16</strain>
        <strain evidence="4">FRM16 / DSM 17909</strain>
    </source>
</reference>
<dbReference type="EMBL" id="FO704550">
    <property type="protein sequence ID" value="CDG16248.1"/>
    <property type="molecule type" value="Genomic_DNA"/>
</dbReference>
<name>A0A068QN21_9GAMM</name>
<accession>A0A068QN21</accession>
<dbReference type="HOGENOM" id="CLU_059548_9_0_6"/>
<reference evidence="3 5" key="2">
    <citation type="submission" date="2019-07" db="EMBL/GenBank/DDBJ databases">
        <title>Genomic Encyclopedia of Type Strains, Phase I: the one thousand microbial genomes (KMG-I) project.</title>
        <authorList>
            <person name="Kyrpides N."/>
        </authorList>
    </citation>
    <scope>NUCLEOTIDE SEQUENCE [LARGE SCALE GENOMIC DNA]</scope>
    <source>
        <strain evidence="3 5">DSM 17909</strain>
    </source>
</reference>
<feature type="compositionally biased region" description="Basic and acidic residues" evidence="1">
    <location>
        <begin position="7"/>
        <end position="34"/>
    </location>
</feature>
<organism evidence="2 4">
    <name type="scientific">Xenorhabdus doucetiae</name>
    <dbReference type="NCBI Taxonomy" id="351671"/>
    <lineage>
        <taxon>Bacteria</taxon>
        <taxon>Pseudomonadati</taxon>
        <taxon>Pseudomonadota</taxon>
        <taxon>Gammaproteobacteria</taxon>
        <taxon>Enterobacterales</taxon>
        <taxon>Morganellaceae</taxon>
        <taxon>Xenorhabdus</taxon>
    </lineage>
</organism>
<gene>
    <name evidence="3" type="ORF">LY16_03376</name>
    <name evidence="2" type="ORF">XDD1_0545</name>
</gene>
<dbReference type="Proteomes" id="UP000324170">
    <property type="component" value="Unassembled WGS sequence"/>
</dbReference>
<evidence type="ECO:0000256" key="1">
    <source>
        <dbReference type="SAM" id="MobiDB-lite"/>
    </source>
</evidence>
<dbReference type="GO" id="GO:0006310">
    <property type="term" value="P:DNA recombination"/>
    <property type="evidence" value="ECO:0007669"/>
    <property type="project" value="TreeGrafter"/>
</dbReference>
<dbReference type="PANTHER" id="PTHR34611:SF2">
    <property type="entry name" value="INACTIVE RECOMBINATION-PROMOTING NUCLEASE-LIKE PROTEIN RPNE-RELATED"/>
    <property type="match status" value="1"/>
</dbReference>
<dbReference type="RefSeq" id="WP_045968405.1">
    <property type="nucleotide sequence ID" value="NZ_CAWMED010000001.1"/>
</dbReference>
<dbReference type="GO" id="GO:1990238">
    <property type="term" value="F:double-stranded DNA endonuclease activity"/>
    <property type="evidence" value="ECO:0007669"/>
    <property type="project" value="TreeGrafter"/>
</dbReference>
<dbReference type="InterPro" id="IPR051699">
    <property type="entry name" value="Rpn/YhgA-like_nuclease"/>
</dbReference>
<evidence type="ECO:0000313" key="3">
    <source>
        <dbReference type="EMBL" id="TYO97592.1"/>
    </source>
</evidence>
<evidence type="ECO:0000313" key="5">
    <source>
        <dbReference type="Proteomes" id="UP000324170"/>
    </source>
</evidence>
<dbReference type="OrthoDB" id="6532193at2"/>
<sequence length="67" mass="7565">MVMTIAEELKQEGRREGLEQGLEQGREQGREEGKLETARAFLQNGVSVDIIIRSTGLSREKVEALRH</sequence>
<dbReference type="PANTHER" id="PTHR34611">
    <property type="match status" value="1"/>
</dbReference>
<feature type="region of interest" description="Disordered" evidence="1">
    <location>
        <begin position="1"/>
        <end position="34"/>
    </location>
</feature>
<dbReference type="EMBL" id="VNHN01000087">
    <property type="protein sequence ID" value="TYO97592.1"/>
    <property type="molecule type" value="Genomic_DNA"/>
</dbReference>
<evidence type="ECO:0000313" key="2">
    <source>
        <dbReference type="EMBL" id="CDG16248.1"/>
    </source>
</evidence>